<organism evidence="1 2">
    <name type="scientific">Chryseobacterium caseinilyticum</name>
    <dbReference type="NCBI Taxonomy" id="2771428"/>
    <lineage>
        <taxon>Bacteria</taxon>
        <taxon>Pseudomonadati</taxon>
        <taxon>Bacteroidota</taxon>
        <taxon>Flavobacteriia</taxon>
        <taxon>Flavobacteriales</taxon>
        <taxon>Weeksellaceae</taxon>
        <taxon>Chryseobacterium group</taxon>
        <taxon>Chryseobacterium</taxon>
    </lineage>
</organism>
<comment type="caution">
    <text evidence="1">The sequence shown here is derived from an EMBL/GenBank/DDBJ whole genome shotgun (WGS) entry which is preliminary data.</text>
</comment>
<evidence type="ECO:0000313" key="1">
    <source>
        <dbReference type="EMBL" id="MBD8082716.1"/>
    </source>
</evidence>
<reference evidence="1 2" key="1">
    <citation type="submission" date="2020-09" db="EMBL/GenBank/DDBJ databases">
        <title>Genome seq and assembly of Chryseobacterium sp.</title>
        <authorList>
            <person name="Chhetri G."/>
        </authorList>
    </citation>
    <scope>NUCLEOTIDE SEQUENCE [LARGE SCALE GENOMIC DNA]</scope>
    <source>
        <strain evidence="1 2">GCR10</strain>
    </source>
</reference>
<accession>A0ABR8ZBV6</accession>
<evidence type="ECO:0000313" key="2">
    <source>
        <dbReference type="Proteomes" id="UP000637299"/>
    </source>
</evidence>
<dbReference type="RefSeq" id="WP_191736696.1">
    <property type="nucleotide sequence ID" value="NZ_JACYFS010000002.1"/>
</dbReference>
<dbReference type="Proteomes" id="UP000637299">
    <property type="component" value="Unassembled WGS sequence"/>
</dbReference>
<gene>
    <name evidence="1" type="ORF">IC610_09825</name>
</gene>
<name>A0ABR8ZBV6_9FLAO</name>
<keyword evidence="2" id="KW-1185">Reference proteome</keyword>
<protein>
    <submittedName>
        <fullName evidence="1">Uncharacterized protein</fullName>
    </submittedName>
</protein>
<proteinExistence type="predicted"/>
<dbReference type="EMBL" id="JACYFS010000002">
    <property type="protein sequence ID" value="MBD8082716.1"/>
    <property type="molecule type" value="Genomic_DNA"/>
</dbReference>
<sequence length="276" mass="29635">MKTHFIRFLLIILGINHYAQTGSVGIGTESPNASAILDLVASNKGIMLPQIALNQNNVSDASFMATAPTTSLLVYNTNALFPGGKGLYYWDGSKWIFFFNSANINLLLGITKYYSKIYPGGASISTYPGESPYSNNTALVSPWVKVPETNDFDILIDRPENSTVITFTGMVQVDTQSAGANVNYGLGIFVDNKLVTSKAVSLNGDLKCPFQEFTITGVLDDLTVGIHKITLGVANRTGNVGTQSTNYGKKADGCENLTNGEAQISAIVVINQPLPY</sequence>